<dbReference type="CDD" id="cd12107">
    <property type="entry name" value="Hemerythrin"/>
    <property type="match status" value="1"/>
</dbReference>
<dbReference type="InterPro" id="IPR035938">
    <property type="entry name" value="Hemerythrin-like_sf"/>
</dbReference>
<dbReference type="InterPro" id="IPR012827">
    <property type="entry name" value="Hemerythrin_metal-bd"/>
</dbReference>
<dbReference type="SUPFAM" id="SSF47188">
    <property type="entry name" value="Hemerythrin-like"/>
    <property type="match status" value="1"/>
</dbReference>
<evidence type="ECO:0000259" key="4">
    <source>
        <dbReference type="Pfam" id="PF01814"/>
    </source>
</evidence>
<dbReference type="PROSITE" id="PS00550">
    <property type="entry name" value="HEMERYTHRINS"/>
    <property type="match status" value="1"/>
</dbReference>
<evidence type="ECO:0000256" key="3">
    <source>
        <dbReference type="ARBA" id="ARBA00023004"/>
    </source>
</evidence>
<keyword evidence="2" id="KW-0479">Metal-binding</keyword>
<keyword evidence="3" id="KW-0408">Iron</keyword>
<comment type="caution">
    <text evidence="5">The sequence shown here is derived from an EMBL/GenBank/DDBJ whole genome shotgun (WGS) entry which is preliminary data.</text>
</comment>
<proteinExistence type="inferred from homology"/>
<organism evidence="5 6">
    <name type="scientific">Dechloromonas hankyongensis</name>
    <dbReference type="NCBI Taxonomy" id="2908002"/>
    <lineage>
        <taxon>Bacteria</taxon>
        <taxon>Pseudomonadati</taxon>
        <taxon>Pseudomonadota</taxon>
        <taxon>Betaproteobacteria</taxon>
        <taxon>Rhodocyclales</taxon>
        <taxon>Azonexaceae</taxon>
        <taxon>Dechloromonas</taxon>
    </lineage>
</organism>
<dbReference type="Proteomes" id="UP001165384">
    <property type="component" value="Unassembled WGS sequence"/>
</dbReference>
<dbReference type="InterPro" id="IPR016131">
    <property type="entry name" value="Haemerythrin_Fe_BS"/>
</dbReference>
<dbReference type="EMBL" id="JAKLTN010000002">
    <property type="protein sequence ID" value="MCG2577231.1"/>
    <property type="molecule type" value="Genomic_DNA"/>
</dbReference>
<feature type="domain" description="Hemerythrin-like" evidence="4">
    <location>
        <begin position="12"/>
        <end position="97"/>
    </location>
</feature>
<keyword evidence="6" id="KW-1185">Reference proteome</keyword>
<gene>
    <name evidence="5" type="ORF">LZ012_09525</name>
</gene>
<name>A0ABS9K220_9RHOO</name>
<evidence type="ECO:0000313" key="5">
    <source>
        <dbReference type="EMBL" id="MCG2577231.1"/>
    </source>
</evidence>
<sequence>MSDLAAHLDGPCDNAALLVSLEALHDYADWHFTFEERLLERAKYPWQIDHVAEHRAIIDQINTLRDKLATGNVDMKRLIPVISHWIVDHVNNEDMRAVKYIEDVQTGTTQVKHRPKEGSLLL</sequence>
<dbReference type="InterPro" id="IPR012312">
    <property type="entry name" value="Hemerythrin-like"/>
</dbReference>
<dbReference type="NCBIfam" id="TIGR02481">
    <property type="entry name" value="hemeryth_dom"/>
    <property type="match status" value="1"/>
</dbReference>
<dbReference type="Gene3D" id="1.20.120.50">
    <property type="entry name" value="Hemerythrin-like"/>
    <property type="match status" value="1"/>
</dbReference>
<reference evidence="5" key="1">
    <citation type="submission" date="2022-01" db="EMBL/GenBank/DDBJ databases">
        <authorList>
            <person name="Jo J.-H."/>
            <person name="Im W.-T."/>
        </authorList>
    </citation>
    <scope>NUCLEOTIDE SEQUENCE</scope>
    <source>
        <strain evidence="5">XY25</strain>
    </source>
</reference>
<dbReference type="Pfam" id="PF01814">
    <property type="entry name" value="Hemerythrin"/>
    <property type="match status" value="1"/>
</dbReference>
<evidence type="ECO:0000313" key="6">
    <source>
        <dbReference type="Proteomes" id="UP001165384"/>
    </source>
</evidence>
<protein>
    <submittedName>
        <fullName evidence="5">Hemerythrin family protein</fullName>
    </submittedName>
</protein>
<evidence type="ECO:0000256" key="2">
    <source>
        <dbReference type="ARBA" id="ARBA00022723"/>
    </source>
</evidence>
<accession>A0ABS9K220</accession>
<comment type="similarity">
    <text evidence="1">Belongs to the hemerythrin family.</text>
</comment>
<evidence type="ECO:0000256" key="1">
    <source>
        <dbReference type="ARBA" id="ARBA00010587"/>
    </source>
</evidence>